<evidence type="ECO:0000313" key="1">
    <source>
        <dbReference type="EMBL" id="KAI5667985.1"/>
    </source>
</evidence>
<gene>
    <name evidence="1" type="ORF">M9H77_17838</name>
</gene>
<dbReference type="Proteomes" id="UP001060085">
    <property type="component" value="Linkage Group LG04"/>
</dbReference>
<protein>
    <submittedName>
        <fullName evidence="1">Uncharacterized protein</fullName>
    </submittedName>
</protein>
<reference evidence="2" key="1">
    <citation type="journal article" date="2023" name="Nat. Plants">
        <title>Single-cell RNA sequencing provides a high-resolution roadmap for understanding the multicellular compartmentation of specialized metabolism.</title>
        <authorList>
            <person name="Sun S."/>
            <person name="Shen X."/>
            <person name="Li Y."/>
            <person name="Li Y."/>
            <person name="Wang S."/>
            <person name="Li R."/>
            <person name="Zhang H."/>
            <person name="Shen G."/>
            <person name="Guo B."/>
            <person name="Wei J."/>
            <person name="Xu J."/>
            <person name="St-Pierre B."/>
            <person name="Chen S."/>
            <person name="Sun C."/>
        </authorList>
    </citation>
    <scope>NUCLEOTIDE SEQUENCE [LARGE SCALE GENOMIC DNA]</scope>
</reference>
<organism evidence="1 2">
    <name type="scientific">Catharanthus roseus</name>
    <name type="common">Madagascar periwinkle</name>
    <name type="synonym">Vinca rosea</name>
    <dbReference type="NCBI Taxonomy" id="4058"/>
    <lineage>
        <taxon>Eukaryota</taxon>
        <taxon>Viridiplantae</taxon>
        <taxon>Streptophyta</taxon>
        <taxon>Embryophyta</taxon>
        <taxon>Tracheophyta</taxon>
        <taxon>Spermatophyta</taxon>
        <taxon>Magnoliopsida</taxon>
        <taxon>eudicotyledons</taxon>
        <taxon>Gunneridae</taxon>
        <taxon>Pentapetalae</taxon>
        <taxon>asterids</taxon>
        <taxon>lamiids</taxon>
        <taxon>Gentianales</taxon>
        <taxon>Apocynaceae</taxon>
        <taxon>Rauvolfioideae</taxon>
        <taxon>Vinceae</taxon>
        <taxon>Catharanthinae</taxon>
        <taxon>Catharanthus</taxon>
    </lineage>
</organism>
<evidence type="ECO:0000313" key="2">
    <source>
        <dbReference type="Proteomes" id="UP001060085"/>
    </source>
</evidence>
<dbReference type="EMBL" id="CM044704">
    <property type="protein sequence ID" value="KAI5667985.1"/>
    <property type="molecule type" value="Genomic_DNA"/>
</dbReference>
<comment type="caution">
    <text evidence="1">The sequence shown here is derived from an EMBL/GenBank/DDBJ whole genome shotgun (WGS) entry which is preliminary data.</text>
</comment>
<keyword evidence="2" id="KW-1185">Reference proteome</keyword>
<proteinExistence type="predicted"/>
<name>A0ACC0B5Q1_CATRO</name>
<sequence length="154" mass="17208">MHTQSSANKDALEFIHEIEAFACSSKKCKNEVIYKEKRQPTADRSPGFTVVDRLLSGNAGKITYLPPTIGSPSYTSLLGVSVLSIVNDCYLRLYNIWNQLIIQIPFISLFIEFPFLESIVVGSTNFVIGVLRPLFPQGSNYQSRKQFSLSILGL</sequence>
<accession>A0ACC0B5Q1</accession>